<dbReference type="OrthoDB" id="9805134at2"/>
<dbReference type="Pfam" id="PF16925">
    <property type="entry name" value="TetR_C_13"/>
    <property type="match status" value="1"/>
</dbReference>
<evidence type="ECO:0000256" key="3">
    <source>
        <dbReference type="ARBA" id="ARBA00023163"/>
    </source>
</evidence>
<dbReference type="RefSeq" id="WP_155355160.1">
    <property type="nucleotide sequence ID" value="NZ_BAAAHL010000040.1"/>
</dbReference>
<dbReference type="InterPro" id="IPR001647">
    <property type="entry name" value="HTH_TetR"/>
</dbReference>
<dbReference type="AlphaFoldDB" id="A0A5M3WNJ0"/>
<dbReference type="Gene3D" id="1.10.10.60">
    <property type="entry name" value="Homeodomain-like"/>
    <property type="match status" value="1"/>
</dbReference>
<dbReference type="PANTHER" id="PTHR47506">
    <property type="entry name" value="TRANSCRIPTIONAL REGULATORY PROTEIN"/>
    <property type="match status" value="1"/>
</dbReference>
<dbReference type="EMBL" id="BLAE01000016">
    <property type="protein sequence ID" value="GES09642.1"/>
    <property type="molecule type" value="Genomic_DNA"/>
</dbReference>
<dbReference type="PROSITE" id="PS50977">
    <property type="entry name" value="HTH_TETR_2"/>
    <property type="match status" value="1"/>
</dbReference>
<dbReference type="InterPro" id="IPR009057">
    <property type="entry name" value="Homeodomain-like_sf"/>
</dbReference>
<dbReference type="SUPFAM" id="SSF46689">
    <property type="entry name" value="Homeodomain-like"/>
    <property type="match status" value="1"/>
</dbReference>
<comment type="caution">
    <text evidence="6">The sequence shown here is derived from an EMBL/GenBank/DDBJ whole genome shotgun (WGS) entry which is preliminary data.</text>
</comment>
<keyword evidence="7" id="KW-1185">Reference proteome</keyword>
<dbReference type="PANTHER" id="PTHR47506:SF1">
    <property type="entry name" value="HTH-TYPE TRANSCRIPTIONAL REGULATOR YJDC"/>
    <property type="match status" value="1"/>
</dbReference>
<evidence type="ECO:0000256" key="4">
    <source>
        <dbReference type="PROSITE-ProRule" id="PRU00335"/>
    </source>
</evidence>
<sequence>MGTAAGAALGRPREFDVNQALDRAVEVFWRQGYEATSLTDLTLAMGINKPSLYAAFGNKEKLFRSALERYTEGPGSYAARAVEKSTAKEVVEAFLLGAVDATTKALSPHGCLGVQGALAASDEGRGIHDLLAEWRDGARALLEVRFRRAVEEGDLDGDVDPARLARYVITLSFGVAVQAAGDVPADELAGVVEQTMLHWRP</sequence>
<name>A0A5M3WNJ0_9ACTN</name>
<evidence type="ECO:0000313" key="6">
    <source>
        <dbReference type="EMBL" id="GES09642.1"/>
    </source>
</evidence>
<reference evidence="6 7" key="1">
    <citation type="submission" date="2019-10" db="EMBL/GenBank/DDBJ databases">
        <title>Whole genome shotgun sequence of Acrocarpospora macrocephala NBRC 16266.</title>
        <authorList>
            <person name="Ichikawa N."/>
            <person name="Kimura A."/>
            <person name="Kitahashi Y."/>
            <person name="Komaki H."/>
            <person name="Oguchi A."/>
        </authorList>
    </citation>
    <scope>NUCLEOTIDE SEQUENCE [LARGE SCALE GENOMIC DNA]</scope>
    <source>
        <strain evidence="6 7">NBRC 16266</strain>
    </source>
</reference>
<evidence type="ECO:0000313" key="7">
    <source>
        <dbReference type="Proteomes" id="UP000331127"/>
    </source>
</evidence>
<keyword evidence="3" id="KW-0804">Transcription</keyword>
<dbReference type="Pfam" id="PF00440">
    <property type="entry name" value="TetR_N"/>
    <property type="match status" value="1"/>
</dbReference>
<feature type="DNA-binding region" description="H-T-H motif" evidence="4">
    <location>
        <begin position="37"/>
        <end position="56"/>
    </location>
</feature>
<dbReference type="Proteomes" id="UP000331127">
    <property type="component" value="Unassembled WGS sequence"/>
</dbReference>
<keyword evidence="1" id="KW-0805">Transcription regulation</keyword>
<evidence type="ECO:0000259" key="5">
    <source>
        <dbReference type="PROSITE" id="PS50977"/>
    </source>
</evidence>
<dbReference type="SUPFAM" id="SSF48498">
    <property type="entry name" value="Tetracyclin repressor-like, C-terminal domain"/>
    <property type="match status" value="1"/>
</dbReference>
<evidence type="ECO:0000256" key="1">
    <source>
        <dbReference type="ARBA" id="ARBA00023015"/>
    </source>
</evidence>
<keyword evidence="2 4" id="KW-0238">DNA-binding</keyword>
<dbReference type="InterPro" id="IPR011075">
    <property type="entry name" value="TetR_C"/>
</dbReference>
<organism evidence="6 7">
    <name type="scientific">Acrocarpospora macrocephala</name>
    <dbReference type="NCBI Taxonomy" id="150177"/>
    <lineage>
        <taxon>Bacteria</taxon>
        <taxon>Bacillati</taxon>
        <taxon>Actinomycetota</taxon>
        <taxon>Actinomycetes</taxon>
        <taxon>Streptosporangiales</taxon>
        <taxon>Streptosporangiaceae</taxon>
        <taxon>Acrocarpospora</taxon>
    </lineage>
</organism>
<dbReference type="PROSITE" id="PS01081">
    <property type="entry name" value="HTH_TETR_1"/>
    <property type="match status" value="1"/>
</dbReference>
<dbReference type="InterPro" id="IPR023772">
    <property type="entry name" value="DNA-bd_HTH_TetR-type_CS"/>
</dbReference>
<evidence type="ECO:0000256" key="2">
    <source>
        <dbReference type="ARBA" id="ARBA00023125"/>
    </source>
</evidence>
<dbReference type="Gene3D" id="1.10.357.10">
    <property type="entry name" value="Tetracycline Repressor, domain 2"/>
    <property type="match status" value="1"/>
</dbReference>
<gene>
    <name evidence="6" type="ORF">Amac_032380</name>
</gene>
<protein>
    <submittedName>
        <fullName evidence="6">TetR family transcriptional regulator</fullName>
    </submittedName>
</protein>
<feature type="domain" description="HTH tetR-type" evidence="5">
    <location>
        <begin position="14"/>
        <end position="74"/>
    </location>
</feature>
<accession>A0A5M3WNJ0</accession>
<dbReference type="InterPro" id="IPR036271">
    <property type="entry name" value="Tet_transcr_reg_TetR-rel_C_sf"/>
</dbReference>
<proteinExistence type="predicted"/>
<dbReference type="GO" id="GO:0003677">
    <property type="term" value="F:DNA binding"/>
    <property type="evidence" value="ECO:0007669"/>
    <property type="project" value="UniProtKB-UniRule"/>
</dbReference>